<keyword evidence="3" id="KW-1185">Reference proteome</keyword>
<feature type="compositionally biased region" description="Basic and acidic residues" evidence="1">
    <location>
        <begin position="1"/>
        <end position="12"/>
    </location>
</feature>
<name>A0AA40GGZ8_9HYME</name>
<evidence type="ECO:0000313" key="3">
    <source>
        <dbReference type="Proteomes" id="UP001177670"/>
    </source>
</evidence>
<evidence type="ECO:0000256" key="1">
    <source>
        <dbReference type="SAM" id="MobiDB-lite"/>
    </source>
</evidence>
<feature type="region of interest" description="Disordered" evidence="1">
    <location>
        <begin position="1"/>
        <end position="30"/>
    </location>
</feature>
<evidence type="ECO:0000313" key="2">
    <source>
        <dbReference type="EMBL" id="KAK1137557.1"/>
    </source>
</evidence>
<gene>
    <name evidence="2" type="ORF">K0M31_002061</name>
</gene>
<protein>
    <submittedName>
        <fullName evidence="2">Uncharacterized protein</fullName>
    </submittedName>
</protein>
<accession>A0AA40GGZ8</accession>
<sequence length="183" mass="20961">MRRSRTGHDRTSQRNIAEAATPGRKTAQSRLGIEDSPLVTNHRERLNHNCALLQQYEAIHERIIAAVESSADVEAHKRYRHEFEHMYYRLIDAIRHRVEISQASATSSNARYLQFTFASSATSETPFHGYQGEWGHFRDNFESLITQNKSLINLDRSHYLISAVKSVPAFKRFLPTGTSFEAA</sequence>
<organism evidence="2 3">
    <name type="scientific">Melipona bicolor</name>
    <dbReference type="NCBI Taxonomy" id="60889"/>
    <lineage>
        <taxon>Eukaryota</taxon>
        <taxon>Metazoa</taxon>
        <taxon>Ecdysozoa</taxon>
        <taxon>Arthropoda</taxon>
        <taxon>Hexapoda</taxon>
        <taxon>Insecta</taxon>
        <taxon>Pterygota</taxon>
        <taxon>Neoptera</taxon>
        <taxon>Endopterygota</taxon>
        <taxon>Hymenoptera</taxon>
        <taxon>Apocrita</taxon>
        <taxon>Aculeata</taxon>
        <taxon>Apoidea</taxon>
        <taxon>Anthophila</taxon>
        <taxon>Apidae</taxon>
        <taxon>Melipona</taxon>
    </lineage>
</organism>
<reference evidence="2" key="1">
    <citation type="submission" date="2021-10" db="EMBL/GenBank/DDBJ databases">
        <title>Melipona bicolor Genome sequencing and assembly.</title>
        <authorList>
            <person name="Araujo N.S."/>
            <person name="Arias M.C."/>
        </authorList>
    </citation>
    <scope>NUCLEOTIDE SEQUENCE</scope>
    <source>
        <strain evidence="2">USP_2M_L1-L4_2017</strain>
        <tissue evidence="2">Whole body</tissue>
    </source>
</reference>
<dbReference type="EMBL" id="JAHYIQ010000001">
    <property type="protein sequence ID" value="KAK1137557.1"/>
    <property type="molecule type" value="Genomic_DNA"/>
</dbReference>
<dbReference type="Proteomes" id="UP001177670">
    <property type="component" value="Unassembled WGS sequence"/>
</dbReference>
<proteinExistence type="predicted"/>
<comment type="caution">
    <text evidence="2">The sequence shown here is derived from an EMBL/GenBank/DDBJ whole genome shotgun (WGS) entry which is preliminary data.</text>
</comment>
<dbReference type="AlphaFoldDB" id="A0AA40GGZ8"/>